<dbReference type="InterPro" id="IPR009061">
    <property type="entry name" value="DNA-bd_dom_put_sf"/>
</dbReference>
<dbReference type="PANTHER" id="PTHR30204:SF98">
    <property type="entry name" value="HTH-TYPE TRANSCRIPTIONAL REGULATOR ADHR"/>
    <property type="match status" value="1"/>
</dbReference>
<reference evidence="5" key="1">
    <citation type="submission" date="2019-07" db="EMBL/GenBank/DDBJ databases">
        <title>Shewanella sp. YLB-08 draft genomic sequence.</title>
        <authorList>
            <person name="Yu L."/>
        </authorList>
    </citation>
    <scope>NUCLEOTIDE SEQUENCE [LARGE SCALE GENOMIC DNA]</scope>
    <source>
        <strain evidence="5">JCM 20706</strain>
    </source>
</reference>
<sequence length="118" mass="13871">MNMKAFSELVGLSPYTLRYYEKMGLLNKVQRNTSGHRDYTNKDVDWINFVIRLKDTGMPLSNILDYAKLRALGSCTVEERQDLLEQHKENLKAHIELQLNHLKALEEKIFLYKQKKVS</sequence>
<accession>A0A553JSS4</accession>
<dbReference type="EMBL" id="VKGK01000004">
    <property type="protein sequence ID" value="TRY15500.1"/>
    <property type="molecule type" value="Genomic_DNA"/>
</dbReference>
<dbReference type="SUPFAM" id="SSF46955">
    <property type="entry name" value="Putative DNA-binding domain"/>
    <property type="match status" value="1"/>
</dbReference>
<evidence type="ECO:0000313" key="5">
    <source>
        <dbReference type="Proteomes" id="UP000318126"/>
    </source>
</evidence>
<keyword evidence="1" id="KW-0238">DNA-binding</keyword>
<dbReference type="PANTHER" id="PTHR30204">
    <property type="entry name" value="REDOX-CYCLING DRUG-SENSING TRANSCRIPTIONAL ACTIVATOR SOXR"/>
    <property type="match status" value="1"/>
</dbReference>
<name>A0A553JSS4_SHEHA</name>
<evidence type="ECO:0000313" key="4">
    <source>
        <dbReference type="EMBL" id="TRY15500.1"/>
    </source>
</evidence>
<dbReference type="SMART" id="SM00422">
    <property type="entry name" value="HTH_MERR"/>
    <property type="match status" value="1"/>
</dbReference>
<protein>
    <submittedName>
        <fullName evidence="4">MerR family transcriptional regulator</fullName>
    </submittedName>
</protein>
<keyword evidence="5" id="KW-1185">Reference proteome</keyword>
<evidence type="ECO:0000256" key="1">
    <source>
        <dbReference type="ARBA" id="ARBA00023125"/>
    </source>
</evidence>
<proteinExistence type="predicted"/>
<dbReference type="InterPro" id="IPR047057">
    <property type="entry name" value="MerR_fam"/>
</dbReference>
<gene>
    <name evidence="4" type="ORF">FN961_05435</name>
</gene>
<dbReference type="AlphaFoldDB" id="A0A553JSS4"/>
<keyword evidence="2" id="KW-0175">Coiled coil</keyword>
<dbReference type="PROSITE" id="PS50937">
    <property type="entry name" value="HTH_MERR_2"/>
    <property type="match status" value="1"/>
</dbReference>
<feature type="coiled-coil region" evidence="2">
    <location>
        <begin position="77"/>
        <end position="108"/>
    </location>
</feature>
<dbReference type="Pfam" id="PF13411">
    <property type="entry name" value="MerR_1"/>
    <property type="match status" value="1"/>
</dbReference>
<feature type="domain" description="HTH merR-type" evidence="3">
    <location>
        <begin position="1"/>
        <end position="69"/>
    </location>
</feature>
<evidence type="ECO:0000256" key="2">
    <source>
        <dbReference type="SAM" id="Coils"/>
    </source>
</evidence>
<organism evidence="4 5">
    <name type="scientific">Shewanella hanedai</name>
    <name type="common">Alteromonas hanedai</name>
    <dbReference type="NCBI Taxonomy" id="25"/>
    <lineage>
        <taxon>Bacteria</taxon>
        <taxon>Pseudomonadati</taxon>
        <taxon>Pseudomonadota</taxon>
        <taxon>Gammaproteobacteria</taxon>
        <taxon>Alteromonadales</taxon>
        <taxon>Shewanellaceae</taxon>
        <taxon>Shewanella</taxon>
    </lineage>
</organism>
<dbReference type="InterPro" id="IPR000551">
    <property type="entry name" value="MerR-type_HTH_dom"/>
</dbReference>
<dbReference type="Proteomes" id="UP000318126">
    <property type="component" value="Unassembled WGS sequence"/>
</dbReference>
<dbReference type="Gene3D" id="1.10.1660.10">
    <property type="match status" value="1"/>
</dbReference>
<comment type="caution">
    <text evidence="4">The sequence shown here is derived from an EMBL/GenBank/DDBJ whole genome shotgun (WGS) entry which is preliminary data.</text>
</comment>
<dbReference type="CDD" id="cd01109">
    <property type="entry name" value="HTH_YyaN"/>
    <property type="match status" value="1"/>
</dbReference>
<dbReference type="RefSeq" id="WP_143563538.1">
    <property type="nucleotide sequence ID" value="NZ_BMPL01000009.1"/>
</dbReference>
<dbReference type="OrthoDB" id="9808480at2"/>
<evidence type="ECO:0000259" key="3">
    <source>
        <dbReference type="PROSITE" id="PS50937"/>
    </source>
</evidence>
<dbReference type="GO" id="GO:0003700">
    <property type="term" value="F:DNA-binding transcription factor activity"/>
    <property type="evidence" value="ECO:0007669"/>
    <property type="project" value="InterPro"/>
</dbReference>
<dbReference type="GO" id="GO:0003677">
    <property type="term" value="F:DNA binding"/>
    <property type="evidence" value="ECO:0007669"/>
    <property type="project" value="UniProtKB-KW"/>
</dbReference>